<dbReference type="EMBL" id="CP006850">
    <property type="protein sequence ID" value="AHH16816.1"/>
    <property type="molecule type" value="Genomic_DNA"/>
</dbReference>
<dbReference type="Gene3D" id="3.40.1190.20">
    <property type="match status" value="1"/>
</dbReference>
<dbReference type="PANTHER" id="PTHR42774:SF3">
    <property type="entry name" value="KETOHEXOKINASE"/>
    <property type="match status" value="1"/>
</dbReference>
<proteinExistence type="predicted"/>
<feature type="domain" description="Carbohydrate kinase PfkB" evidence="1">
    <location>
        <begin position="6"/>
        <end position="277"/>
    </location>
</feature>
<gene>
    <name evidence="2" type="ORF">NONO_c20160</name>
</gene>
<dbReference type="PATRIC" id="fig|1415166.3.peg.2048"/>
<dbReference type="KEGG" id="nno:NONO_c20160"/>
<dbReference type="AlphaFoldDB" id="W5THV6"/>
<protein>
    <submittedName>
        <fullName evidence="2">Putative kinase, PfkB family</fullName>
    </submittedName>
</protein>
<reference evidence="2 3" key="1">
    <citation type="journal article" date="2014" name="Appl. Environ. Microbiol.">
        <title>Insights into the Microbial Degradation of Rubber and Gutta-Percha by Analysis of the Complete Genome of Nocardia nova SH22a.</title>
        <authorList>
            <person name="Luo Q."/>
            <person name="Hiessl S."/>
            <person name="Poehlein A."/>
            <person name="Daniel R."/>
            <person name="Steinbuchel A."/>
        </authorList>
    </citation>
    <scope>NUCLEOTIDE SEQUENCE [LARGE SCALE GENOMIC DNA]</scope>
    <source>
        <strain evidence="2">SH22a</strain>
    </source>
</reference>
<dbReference type="HOGENOM" id="CLU_027634_10_2_11"/>
<dbReference type="Pfam" id="PF00294">
    <property type="entry name" value="PfkB"/>
    <property type="match status" value="1"/>
</dbReference>
<organism evidence="2 3">
    <name type="scientific">Nocardia nova SH22a</name>
    <dbReference type="NCBI Taxonomy" id="1415166"/>
    <lineage>
        <taxon>Bacteria</taxon>
        <taxon>Bacillati</taxon>
        <taxon>Actinomycetota</taxon>
        <taxon>Actinomycetes</taxon>
        <taxon>Mycobacteriales</taxon>
        <taxon>Nocardiaceae</taxon>
        <taxon>Nocardia</taxon>
    </lineage>
</organism>
<dbReference type="OrthoDB" id="9795789at2"/>
<sequence>MPLFAGLATVDLAYAVDAYPAEDTKTRARDQFLGAGGPAANAAVACAVLSGGARLITALGRHPLTGLARDDLARNGVDVVDTTPEREEPPPVSSIVVATESGTRTIVSPDGSGIEAPFDGRIAEWVREAPVVLIDGHHPELALGVAETARRAGVPVVLDAGRWRPEHDALLPLVDIAICSASFAPPDIAPADLFGALHRTGPRFVAVTHGPDPIDYSAKGVRGEIEVRASGGGDTLGAGDILHGAFCAYYAGGHDVVGALTRASAVATLSCRFFGTRGWRDALSELPR</sequence>
<evidence type="ECO:0000259" key="1">
    <source>
        <dbReference type="Pfam" id="PF00294"/>
    </source>
</evidence>
<evidence type="ECO:0000313" key="2">
    <source>
        <dbReference type="EMBL" id="AHH16816.1"/>
    </source>
</evidence>
<dbReference type="GO" id="GO:0016301">
    <property type="term" value="F:kinase activity"/>
    <property type="evidence" value="ECO:0007669"/>
    <property type="project" value="UniProtKB-KW"/>
</dbReference>
<keyword evidence="2" id="KW-0808">Transferase</keyword>
<dbReference type="Proteomes" id="UP000019150">
    <property type="component" value="Chromosome"/>
</dbReference>
<accession>W5THV6</accession>
<keyword evidence="3" id="KW-1185">Reference proteome</keyword>
<name>W5THV6_9NOCA</name>
<dbReference type="SUPFAM" id="SSF53613">
    <property type="entry name" value="Ribokinase-like"/>
    <property type="match status" value="1"/>
</dbReference>
<dbReference type="STRING" id="1415166.NONO_c20160"/>
<dbReference type="InterPro" id="IPR029056">
    <property type="entry name" value="Ribokinase-like"/>
</dbReference>
<keyword evidence="2" id="KW-0418">Kinase</keyword>
<dbReference type="eggNOG" id="COG0524">
    <property type="taxonomic scope" value="Bacteria"/>
</dbReference>
<dbReference type="InterPro" id="IPR052562">
    <property type="entry name" value="Ketohexokinase-related"/>
</dbReference>
<evidence type="ECO:0000313" key="3">
    <source>
        <dbReference type="Proteomes" id="UP000019150"/>
    </source>
</evidence>
<dbReference type="PANTHER" id="PTHR42774">
    <property type="entry name" value="PHOSPHOTRANSFERASE SYSTEM TRANSPORT PROTEIN"/>
    <property type="match status" value="1"/>
</dbReference>
<dbReference type="InterPro" id="IPR011611">
    <property type="entry name" value="PfkB_dom"/>
</dbReference>